<dbReference type="RefSeq" id="WP_158454162.1">
    <property type="nucleotide sequence ID" value="NZ_CP076685.1"/>
</dbReference>
<keyword evidence="2" id="KW-0547">Nucleotide-binding</keyword>
<dbReference type="GO" id="GO:0016887">
    <property type="term" value="F:ATP hydrolysis activity"/>
    <property type="evidence" value="ECO:0007669"/>
    <property type="project" value="InterPro"/>
</dbReference>
<dbReference type="Proteomes" id="UP000565723">
    <property type="component" value="Unassembled WGS sequence"/>
</dbReference>
<dbReference type="InterPro" id="IPR027417">
    <property type="entry name" value="P-loop_NTPase"/>
</dbReference>
<dbReference type="Gene3D" id="3.40.50.300">
    <property type="entry name" value="P-loop containing nucleotide triphosphate hydrolases"/>
    <property type="match status" value="1"/>
</dbReference>
<keyword evidence="2" id="KW-0067">ATP-binding</keyword>
<gene>
    <name evidence="2" type="ORF">HW564_07215</name>
</gene>
<dbReference type="Pfam" id="PF13304">
    <property type="entry name" value="AAA_21"/>
    <property type="match status" value="1"/>
</dbReference>
<reference evidence="2 3" key="1">
    <citation type="journal article" date="2020" name="Proc. Natl. Acad. Sci. U.S.A.">
        <title>Ecological drivers of bacterial community assembly in synthetic phycospheres.</title>
        <authorList>
            <person name="Fu H."/>
            <person name="Uchimiya M."/>
            <person name="Gore J."/>
            <person name="Moran M.A."/>
        </authorList>
    </citation>
    <scope>NUCLEOTIDE SEQUENCE [LARGE SCALE GENOMIC DNA]</scope>
    <source>
        <strain evidence="2">HF-Din03</strain>
    </source>
</reference>
<evidence type="ECO:0000313" key="2">
    <source>
        <dbReference type="EMBL" id="NVK96702.1"/>
    </source>
</evidence>
<evidence type="ECO:0000259" key="1">
    <source>
        <dbReference type="Pfam" id="PF13304"/>
    </source>
</evidence>
<sequence length="294" mass="32639">MLEANRIRTTQADANRLTPVVIVEEPESFLHPSAQAEFGKVLNNLADDFGIQILATTHSPYMLNQTNPHANLLLERHVYRKRLKETRRVETEGDDWMLPFADNLGVVAGEFIPWKKIVSSPNSKIVLVEGDIDVEYFALLKNKYPNIYQLPDEIEVVGYGGKDALKNTQVLQFMLSRLERVFITFDLDVEKEVKGKLESIGLSDGANFCAVGVDKPGKECIEGLLPDSILKAVYSENVDDVAALGSTHSGAKKSAKSNLKKAALAKFRATDLEEADLAEMKKLMSKIAKAFTRS</sequence>
<dbReference type="SUPFAM" id="SSF52540">
    <property type="entry name" value="P-loop containing nucleoside triphosphate hydrolases"/>
    <property type="match status" value="1"/>
</dbReference>
<dbReference type="InterPro" id="IPR003959">
    <property type="entry name" value="ATPase_AAA_core"/>
</dbReference>
<dbReference type="GO" id="GO:0005524">
    <property type="term" value="F:ATP binding"/>
    <property type="evidence" value="ECO:0007669"/>
    <property type="project" value="UniProtKB-KW"/>
</dbReference>
<feature type="domain" description="ATPase AAA-type core" evidence="1">
    <location>
        <begin position="14"/>
        <end position="63"/>
    </location>
</feature>
<protein>
    <submittedName>
        <fullName evidence="2">ATP-binding protein</fullName>
    </submittedName>
</protein>
<proteinExistence type="predicted"/>
<organism evidence="2 3">
    <name type="scientific">Ruegeria pomeroyi</name>
    <dbReference type="NCBI Taxonomy" id="89184"/>
    <lineage>
        <taxon>Bacteria</taxon>
        <taxon>Pseudomonadati</taxon>
        <taxon>Pseudomonadota</taxon>
        <taxon>Alphaproteobacteria</taxon>
        <taxon>Rhodobacterales</taxon>
        <taxon>Roseobacteraceae</taxon>
        <taxon>Ruegeria</taxon>
    </lineage>
</organism>
<evidence type="ECO:0000313" key="3">
    <source>
        <dbReference type="Proteomes" id="UP000565723"/>
    </source>
</evidence>
<dbReference type="PANTHER" id="PTHR43581">
    <property type="entry name" value="ATP/GTP PHOSPHATASE"/>
    <property type="match status" value="1"/>
</dbReference>
<dbReference type="InterPro" id="IPR051396">
    <property type="entry name" value="Bact_Antivir_Def_Nuclease"/>
</dbReference>
<dbReference type="AlphaFoldDB" id="A0A850LGI3"/>
<name>A0A850LGI3_9RHOB</name>
<comment type="caution">
    <text evidence="2">The sequence shown here is derived from an EMBL/GenBank/DDBJ whole genome shotgun (WGS) entry which is preliminary data.</text>
</comment>
<accession>A0A850LGI3</accession>
<dbReference type="EMBL" id="JABXIY010000019">
    <property type="protein sequence ID" value="NVK96702.1"/>
    <property type="molecule type" value="Genomic_DNA"/>
</dbReference>
<dbReference type="PANTHER" id="PTHR43581:SF3">
    <property type="entry name" value="AAA+ ATPASE DOMAIN-CONTAINING PROTEIN"/>
    <property type="match status" value="1"/>
</dbReference>